<proteinExistence type="predicted"/>
<gene>
    <name evidence="1" type="ORF">C8N25_1242</name>
</gene>
<dbReference type="Proteomes" id="UP000256405">
    <property type="component" value="Unassembled WGS sequence"/>
</dbReference>
<dbReference type="AlphaFoldDB" id="A0A3E0DGN7"/>
<accession>A0A3E0DGN7</accession>
<protein>
    <submittedName>
        <fullName evidence="1">Uncharacterized protein</fullName>
    </submittedName>
</protein>
<evidence type="ECO:0000313" key="1">
    <source>
        <dbReference type="EMBL" id="REG81846.1"/>
    </source>
</evidence>
<keyword evidence="2" id="KW-1185">Reference proteome</keyword>
<evidence type="ECO:0000313" key="2">
    <source>
        <dbReference type="Proteomes" id="UP000256405"/>
    </source>
</evidence>
<name>A0A3E0DGN7_9BACT</name>
<reference evidence="1 2" key="1">
    <citation type="submission" date="2018-08" db="EMBL/GenBank/DDBJ databases">
        <title>Genomic Encyclopedia of Archaeal and Bacterial Type Strains, Phase II (KMG-II): from individual species to whole genera.</title>
        <authorList>
            <person name="Goeker M."/>
        </authorList>
    </citation>
    <scope>NUCLEOTIDE SEQUENCE [LARGE SCALE GENOMIC DNA]</scope>
    <source>
        <strain evidence="1 2">DSM 15986</strain>
    </source>
</reference>
<comment type="caution">
    <text evidence="1">The sequence shown here is derived from an EMBL/GenBank/DDBJ whole genome shotgun (WGS) entry which is preliminary data.</text>
</comment>
<organism evidence="1 2">
    <name type="scientific">Algoriphagus antarcticus</name>
    <dbReference type="NCBI Taxonomy" id="238540"/>
    <lineage>
        <taxon>Bacteria</taxon>
        <taxon>Pseudomonadati</taxon>
        <taxon>Bacteroidota</taxon>
        <taxon>Cytophagia</taxon>
        <taxon>Cytophagales</taxon>
        <taxon>Cyclobacteriaceae</taxon>
        <taxon>Algoriphagus</taxon>
    </lineage>
</organism>
<dbReference type="EMBL" id="QUNF01000024">
    <property type="protein sequence ID" value="REG81846.1"/>
    <property type="molecule type" value="Genomic_DNA"/>
</dbReference>
<sequence length="62" mass="7000">MIKLDQLPEVGQSNGYSFDGIKAISDNTHLSFTAIFTYLVRKGKMSGAIYGRMRKEQEDTIQ</sequence>